<comment type="similarity">
    <text evidence="4">In the N-terminal section; belongs to the glycosyltransferase 51 family.</text>
</comment>
<evidence type="ECO:0000256" key="6">
    <source>
        <dbReference type="ARBA" id="ARBA00022645"/>
    </source>
</evidence>
<dbReference type="Pfam" id="PF00912">
    <property type="entry name" value="Transgly"/>
    <property type="match status" value="1"/>
</dbReference>
<evidence type="ECO:0000256" key="2">
    <source>
        <dbReference type="ARBA" id="ARBA00004752"/>
    </source>
</evidence>
<keyword evidence="13" id="KW-0472">Membrane</keyword>
<accession>Q0YSE9</accession>
<evidence type="ECO:0000256" key="11">
    <source>
        <dbReference type="ARBA" id="ARBA00022960"/>
    </source>
</evidence>
<evidence type="ECO:0000256" key="12">
    <source>
        <dbReference type="ARBA" id="ARBA00022984"/>
    </source>
</evidence>
<dbReference type="GO" id="GO:0008360">
    <property type="term" value="P:regulation of cell shape"/>
    <property type="evidence" value="ECO:0007669"/>
    <property type="project" value="UniProtKB-KW"/>
</dbReference>
<evidence type="ECO:0000256" key="14">
    <source>
        <dbReference type="ARBA" id="ARBA00023268"/>
    </source>
</evidence>
<keyword evidence="10" id="KW-0378">Hydrolase</keyword>
<dbReference type="Gene3D" id="1.10.3810.10">
    <property type="entry name" value="Biosynthetic peptidoglycan transglycosylase-like"/>
    <property type="match status" value="1"/>
</dbReference>
<organism evidence="21 22">
    <name type="scientific">Chlorobium ferrooxidans DSM 13031</name>
    <dbReference type="NCBI Taxonomy" id="377431"/>
    <lineage>
        <taxon>Bacteria</taxon>
        <taxon>Pseudomonadati</taxon>
        <taxon>Chlorobiota</taxon>
        <taxon>Chlorobiia</taxon>
        <taxon>Chlorobiales</taxon>
        <taxon>Chlorobiaceae</taxon>
        <taxon>Chlorobium/Pelodictyon group</taxon>
        <taxon>Chlorobium</taxon>
    </lineage>
</organism>
<evidence type="ECO:0000256" key="3">
    <source>
        <dbReference type="ARBA" id="ARBA00007090"/>
    </source>
</evidence>
<name>Q0YSE9_9CHLB</name>
<dbReference type="GO" id="GO:0005886">
    <property type="term" value="C:plasma membrane"/>
    <property type="evidence" value="ECO:0007669"/>
    <property type="project" value="UniProtKB-SubCell"/>
</dbReference>
<comment type="subcellular location">
    <subcellularLocation>
        <location evidence="1">Cell membrane</location>
    </subcellularLocation>
</comment>
<keyword evidence="8" id="KW-0328">Glycosyltransferase</keyword>
<dbReference type="InterPro" id="IPR023346">
    <property type="entry name" value="Lysozyme-like_dom_sf"/>
</dbReference>
<keyword evidence="6" id="KW-0121">Carboxypeptidase</keyword>
<dbReference type="FunFam" id="1.10.3810.10:FF:000001">
    <property type="entry name" value="Penicillin-binding protein 1A"/>
    <property type="match status" value="1"/>
</dbReference>
<dbReference type="Pfam" id="PF00905">
    <property type="entry name" value="Transpeptidase"/>
    <property type="match status" value="1"/>
</dbReference>
<dbReference type="PANTHER" id="PTHR32282:SF11">
    <property type="entry name" value="PENICILLIN-BINDING PROTEIN 1B"/>
    <property type="match status" value="1"/>
</dbReference>
<proteinExistence type="inferred from homology"/>
<comment type="catalytic activity">
    <reaction evidence="16">
        <text>Preferential cleavage: (Ac)2-L-Lys-D-Ala-|-D-Ala. Also transpeptidation of peptidyl-alanyl moieties that are N-acyl substituents of D-alanine.</text>
        <dbReference type="EC" id="3.4.16.4"/>
    </reaction>
</comment>
<gene>
    <name evidence="21" type="ORF">CferDRAFT_1257</name>
</gene>
<comment type="similarity">
    <text evidence="3">In the C-terminal section; belongs to the transpeptidase family.</text>
</comment>
<dbReference type="RefSeq" id="WP_006366106.1">
    <property type="nucleotide sequence ID" value="NZ_AASE01000006.1"/>
</dbReference>
<evidence type="ECO:0000256" key="13">
    <source>
        <dbReference type="ARBA" id="ARBA00023136"/>
    </source>
</evidence>
<keyword evidence="15" id="KW-0961">Cell wall biogenesis/degradation</keyword>
<dbReference type="GO" id="GO:0008955">
    <property type="term" value="F:peptidoglycan glycosyltransferase activity"/>
    <property type="evidence" value="ECO:0007669"/>
    <property type="project" value="UniProtKB-EC"/>
</dbReference>
<evidence type="ECO:0000313" key="21">
    <source>
        <dbReference type="EMBL" id="EAT59250.1"/>
    </source>
</evidence>
<keyword evidence="22" id="KW-1185">Reference proteome</keyword>
<dbReference type="Gene3D" id="3.40.710.10">
    <property type="entry name" value="DD-peptidase/beta-lactamase superfamily"/>
    <property type="match status" value="2"/>
</dbReference>
<comment type="caution">
    <text evidence="21">The sequence shown here is derived from an EMBL/GenBank/DDBJ whole genome shotgun (WGS) entry which is preliminary data.</text>
</comment>
<reference evidence="21 22" key="1">
    <citation type="submission" date="2006-07" db="EMBL/GenBank/DDBJ databases">
        <title>Annotation of the draft genome assembly of Chlorobium ferroxidans DSM 13031.</title>
        <authorList>
            <consortium name="US DOE Joint Genome Institute (JGI-ORNL)"/>
            <person name="Larimer F."/>
            <person name="Land M."/>
            <person name="Hauser L."/>
        </authorList>
    </citation>
    <scope>NUCLEOTIDE SEQUENCE [LARGE SCALE GENOMIC DNA]</scope>
    <source>
        <strain evidence="21 22">DSM 13031</strain>
    </source>
</reference>
<keyword evidence="12" id="KW-0573">Peptidoglycan synthesis</keyword>
<dbReference type="GO" id="GO:0009252">
    <property type="term" value="P:peptidoglycan biosynthetic process"/>
    <property type="evidence" value="ECO:0007669"/>
    <property type="project" value="UniProtKB-KW"/>
</dbReference>
<evidence type="ECO:0000256" key="1">
    <source>
        <dbReference type="ARBA" id="ARBA00004236"/>
    </source>
</evidence>
<dbReference type="GO" id="GO:0030288">
    <property type="term" value="C:outer membrane-bounded periplasmic space"/>
    <property type="evidence" value="ECO:0007669"/>
    <property type="project" value="TreeGrafter"/>
</dbReference>
<dbReference type="InterPro" id="IPR001460">
    <property type="entry name" value="PCN-bd_Tpept"/>
</dbReference>
<feature type="region of interest" description="Disordered" evidence="18">
    <location>
        <begin position="720"/>
        <end position="769"/>
    </location>
</feature>
<keyword evidence="7" id="KW-0645">Protease</keyword>
<dbReference type="GO" id="GO:0008658">
    <property type="term" value="F:penicillin binding"/>
    <property type="evidence" value="ECO:0007669"/>
    <property type="project" value="InterPro"/>
</dbReference>
<feature type="domain" description="Penicillin-binding protein transpeptidase" evidence="19">
    <location>
        <begin position="378"/>
        <end position="621"/>
    </location>
</feature>
<keyword evidence="9" id="KW-0808">Transferase</keyword>
<dbReference type="EMBL" id="AASE01000006">
    <property type="protein sequence ID" value="EAT59250.1"/>
    <property type="molecule type" value="Genomic_DNA"/>
</dbReference>
<evidence type="ECO:0000256" key="18">
    <source>
        <dbReference type="SAM" id="MobiDB-lite"/>
    </source>
</evidence>
<comment type="pathway">
    <text evidence="2">Cell wall biogenesis; peptidoglycan biosynthesis.</text>
</comment>
<evidence type="ECO:0000256" key="8">
    <source>
        <dbReference type="ARBA" id="ARBA00022676"/>
    </source>
</evidence>
<keyword evidence="11" id="KW-0133">Cell shape</keyword>
<feature type="compositionally biased region" description="Low complexity" evidence="18">
    <location>
        <begin position="720"/>
        <end position="740"/>
    </location>
</feature>
<dbReference type="NCBIfam" id="TIGR02074">
    <property type="entry name" value="PBP_1a_fam"/>
    <property type="match status" value="1"/>
</dbReference>
<evidence type="ECO:0000256" key="10">
    <source>
        <dbReference type="ARBA" id="ARBA00022801"/>
    </source>
</evidence>
<evidence type="ECO:0000256" key="17">
    <source>
        <dbReference type="ARBA" id="ARBA00049902"/>
    </source>
</evidence>
<feature type="domain" description="Glycosyl transferase family 51" evidence="20">
    <location>
        <begin position="60"/>
        <end position="232"/>
    </location>
</feature>
<reference evidence="21 22" key="2">
    <citation type="submission" date="2006-07" db="EMBL/GenBank/DDBJ databases">
        <title>Sequencing of the draft genome and assembly of Chlorobium ferroxidans DSM 13031.</title>
        <authorList>
            <consortium name="US DOE Joint Genome Institute (JGI-PGF)"/>
            <person name="Copeland A."/>
            <person name="Lucas S."/>
            <person name="Lapidus A."/>
            <person name="Barry K."/>
            <person name="Glavina del Rio T."/>
            <person name="Dalin E."/>
            <person name="Tice H."/>
            <person name="Bruce D."/>
            <person name="Pitluck S."/>
            <person name="Richardson P."/>
        </authorList>
    </citation>
    <scope>NUCLEOTIDE SEQUENCE [LARGE SCALE GENOMIC DNA]</scope>
    <source>
        <strain evidence="21 22">DSM 13031</strain>
    </source>
</reference>
<dbReference type="GO" id="GO:0006508">
    <property type="term" value="P:proteolysis"/>
    <property type="evidence" value="ECO:0007669"/>
    <property type="project" value="UniProtKB-KW"/>
</dbReference>
<evidence type="ECO:0000256" key="16">
    <source>
        <dbReference type="ARBA" id="ARBA00034000"/>
    </source>
</evidence>
<dbReference type="GO" id="GO:0071555">
    <property type="term" value="P:cell wall organization"/>
    <property type="evidence" value="ECO:0007669"/>
    <property type="project" value="UniProtKB-KW"/>
</dbReference>
<dbReference type="PANTHER" id="PTHR32282">
    <property type="entry name" value="BINDING PROTEIN TRANSPEPTIDASE, PUTATIVE-RELATED"/>
    <property type="match status" value="1"/>
</dbReference>
<evidence type="ECO:0000256" key="7">
    <source>
        <dbReference type="ARBA" id="ARBA00022670"/>
    </source>
</evidence>
<dbReference type="InterPro" id="IPR050396">
    <property type="entry name" value="Glycosyltr_51/Transpeptidase"/>
</dbReference>
<evidence type="ECO:0000313" key="22">
    <source>
        <dbReference type="Proteomes" id="UP000004162"/>
    </source>
</evidence>
<dbReference type="InterPro" id="IPR036950">
    <property type="entry name" value="PBP_transglycosylase"/>
</dbReference>
<dbReference type="OrthoDB" id="9766909at2"/>
<dbReference type="Proteomes" id="UP000004162">
    <property type="component" value="Unassembled WGS sequence"/>
</dbReference>
<evidence type="ECO:0000256" key="15">
    <source>
        <dbReference type="ARBA" id="ARBA00023316"/>
    </source>
</evidence>
<evidence type="ECO:0000259" key="19">
    <source>
        <dbReference type="Pfam" id="PF00905"/>
    </source>
</evidence>
<dbReference type="AlphaFoldDB" id="Q0YSE9"/>
<keyword evidence="5" id="KW-1003">Cell membrane</keyword>
<dbReference type="GO" id="GO:0009002">
    <property type="term" value="F:serine-type D-Ala-D-Ala carboxypeptidase activity"/>
    <property type="evidence" value="ECO:0007669"/>
    <property type="project" value="UniProtKB-EC"/>
</dbReference>
<evidence type="ECO:0000256" key="4">
    <source>
        <dbReference type="ARBA" id="ARBA00007739"/>
    </source>
</evidence>
<protein>
    <submittedName>
        <fullName evidence="21">Penicillin-binding protein 1A</fullName>
    </submittedName>
</protein>
<sequence length="769" mass="85167">MSKLFSKLLFFLFASIIAITVTTSEVSAAGKFLGLPSLEELENPNPELASLVYSEDGVLLHKFFLKNRTFIPLKSIPRSARYALIATEDVEFYNHWGVDLRRLALVMGENIIKGRTRWHGASTITQQLAKNLYLTQERTVSRKVKELITAIELEKTYTKDEILALYLNTVYFGSGAYGIEAAAHTYFGKPAWQLTLPESASLIATLKNPTAYNPAKDPVSAVGRRNLILSLMEKEKFITPQQASVARRTPLVLHYTPVSHSGLAPYFTEYIRQTIKPASMLGNIDLYRDGLSIQTTLDSRMQNYAQLAAAEHLADLQASFDRAWRWPEALKNQMIMESERFKGYKEEGLTDQQAMARLKADTVWLNELLRSKTRIQVALVAIDPTNGHVKAWVGGNKFSPDDYKYQFDHVWQAKRQPGSTFKPFVYTAAIDKGLPSNFLVLDQPLALNSGNGIWSPRNSDGSSGGMTSLRSALSRSLNQVTVRLAYEHLTTAEIISYARRMGITSPMPSNLSIALGTAEVTPLELAGAFSTFANNGIWNEPVSILKVEDKHRRLISEYAPNHRFAIDSTTNFVMVSMLKDVINKGTGVAVRARYGFEAEAAGKTGTTQSMRDAWFAGFTPQLVAVVWTGFDDERIKFTSMEYGQGARAALPVWAGFMKRCYSDPSLKLENRYFHIPETVIAVPISNQTNTPSELLGSDVYIEYYTPKGFKYYQSHPVQHSSPPAVAPAESAGAQEGAGNALPPPAPKNPGPVQAVNPPPKSKPKPAGAF</sequence>
<dbReference type="InterPro" id="IPR012338">
    <property type="entry name" value="Beta-lactam/transpept-like"/>
</dbReference>
<comment type="catalytic activity">
    <reaction evidence="17">
        <text>[GlcNAc-(1-&gt;4)-Mur2Ac(oyl-L-Ala-gamma-D-Glu-L-Lys-D-Ala-D-Ala)](n)-di-trans,octa-cis-undecaprenyl diphosphate + beta-D-GlcNAc-(1-&gt;4)-Mur2Ac(oyl-L-Ala-gamma-D-Glu-L-Lys-D-Ala-D-Ala)-di-trans,octa-cis-undecaprenyl diphosphate = [GlcNAc-(1-&gt;4)-Mur2Ac(oyl-L-Ala-gamma-D-Glu-L-Lys-D-Ala-D-Ala)](n+1)-di-trans,octa-cis-undecaprenyl diphosphate + di-trans,octa-cis-undecaprenyl diphosphate + H(+)</text>
        <dbReference type="Rhea" id="RHEA:23708"/>
        <dbReference type="Rhea" id="RHEA-COMP:9602"/>
        <dbReference type="Rhea" id="RHEA-COMP:9603"/>
        <dbReference type="ChEBI" id="CHEBI:15378"/>
        <dbReference type="ChEBI" id="CHEBI:58405"/>
        <dbReference type="ChEBI" id="CHEBI:60033"/>
        <dbReference type="ChEBI" id="CHEBI:78435"/>
        <dbReference type="EC" id="2.4.99.28"/>
    </reaction>
</comment>
<evidence type="ECO:0000259" key="20">
    <source>
        <dbReference type="Pfam" id="PF00912"/>
    </source>
</evidence>
<evidence type="ECO:0000256" key="9">
    <source>
        <dbReference type="ARBA" id="ARBA00022679"/>
    </source>
</evidence>
<dbReference type="InterPro" id="IPR001264">
    <property type="entry name" value="Glyco_trans_51"/>
</dbReference>
<dbReference type="SUPFAM" id="SSF53955">
    <property type="entry name" value="Lysozyme-like"/>
    <property type="match status" value="1"/>
</dbReference>
<dbReference type="SUPFAM" id="SSF56601">
    <property type="entry name" value="beta-lactamase/transpeptidase-like"/>
    <property type="match status" value="1"/>
</dbReference>
<evidence type="ECO:0000256" key="5">
    <source>
        <dbReference type="ARBA" id="ARBA00022475"/>
    </source>
</evidence>
<keyword evidence="14" id="KW-0511">Multifunctional enzyme</keyword>